<dbReference type="AlphaFoldDB" id="A0ABD2B786"/>
<keyword evidence="1" id="KW-0812">Transmembrane</keyword>
<feature type="chain" id="PRO_5044776566" evidence="2">
    <location>
        <begin position="18"/>
        <end position="79"/>
    </location>
</feature>
<protein>
    <submittedName>
        <fullName evidence="3">Uncharacterized protein</fullName>
    </submittedName>
</protein>
<sequence>MRQLFVLLTVSLAPVDCRNAVAECETLPVLNFHEYVMNSDISIDNFISKFVIVIEISIFINYCGTSLYHNILRMEKKNK</sequence>
<comment type="caution">
    <text evidence="3">The sequence shown here is derived from an EMBL/GenBank/DDBJ whole genome shotgun (WGS) entry which is preliminary data.</text>
</comment>
<keyword evidence="4" id="KW-1185">Reference proteome</keyword>
<organism evidence="3 4">
    <name type="scientific">Vespula squamosa</name>
    <name type="common">Southern yellow jacket</name>
    <name type="synonym">Wasp</name>
    <dbReference type="NCBI Taxonomy" id="30214"/>
    <lineage>
        <taxon>Eukaryota</taxon>
        <taxon>Metazoa</taxon>
        <taxon>Ecdysozoa</taxon>
        <taxon>Arthropoda</taxon>
        <taxon>Hexapoda</taxon>
        <taxon>Insecta</taxon>
        <taxon>Pterygota</taxon>
        <taxon>Neoptera</taxon>
        <taxon>Endopterygota</taxon>
        <taxon>Hymenoptera</taxon>
        <taxon>Apocrita</taxon>
        <taxon>Aculeata</taxon>
        <taxon>Vespoidea</taxon>
        <taxon>Vespidae</taxon>
        <taxon>Vespinae</taxon>
        <taxon>Vespula</taxon>
    </lineage>
</organism>
<feature type="signal peptide" evidence="2">
    <location>
        <begin position="1"/>
        <end position="17"/>
    </location>
</feature>
<accession>A0ABD2B786</accession>
<keyword evidence="2" id="KW-0732">Signal</keyword>
<gene>
    <name evidence="3" type="ORF">V1478_006218</name>
</gene>
<keyword evidence="1" id="KW-0472">Membrane</keyword>
<dbReference type="EMBL" id="JAUDFV010000132">
    <property type="protein sequence ID" value="KAL2728586.1"/>
    <property type="molecule type" value="Genomic_DNA"/>
</dbReference>
<evidence type="ECO:0000313" key="4">
    <source>
        <dbReference type="Proteomes" id="UP001607302"/>
    </source>
</evidence>
<reference evidence="3 4" key="1">
    <citation type="journal article" date="2024" name="Ann. Entomol. Soc. Am.">
        <title>Genomic analyses of the southern and eastern yellowjacket wasps (Hymenoptera: Vespidae) reveal evolutionary signatures of social life.</title>
        <authorList>
            <person name="Catto M.A."/>
            <person name="Caine P.B."/>
            <person name="Orr S.E."/>
            <person name="Hunt B.G."/>
            <person name="Goodisman M.A.D."/>
        </authorList>
    </citation>
    <scope>NUCLEOTIDE SEQUENCE [LARGE SCALE GENOMIC DNA]</scope>
    <source>
        <strain evidence="3">233</strain>
        <tissue evidence="3">Head and thorax</tissue>
    </source>
</reference>
<feature type="transmembrane region" description="Helical" evidence="1">
    <location>
        <begin position="46"/>
        <end position="69"/>
    </location>
</feature>
<evidence type="ECO:0000256" key="1">
    <source>
        <dbReference type="SAM" id="Phobius"/>
    </source>
</evidence>
<evidence type="ECO:0000256" key="2">
    <source>
        <dbReference type="SAM" id="SignalP"/>
    </source>
</evidence>
<proteinExistence type="predicted"/>
<evidence type="ECO:0000313" key="3">
    <source>
        <dbReference type="EMBL" id="KAL2728586.1"/>
    </source>
</evidence>
<keyword evidence="1" id="KW-1133">Transmembrane helix</keyword>
<dbReference type="Proteomes" id="UP001607302">
    <property type="component" value="Unassembled WGS sequence"/>
</dbReference>
<name>A0ABD2B786_VESSQ</name>